<keyword evidence="1" id="KW-1133">Transmembrane helix</keyword>
<name>A0ABQ3VF37_9CHLR</name>
<keyword evidence="1" id="KW-0472">Membrane</keyword>
<reference evidence="2 3" key="1">
    <citation type="journal article" date="2021" name="Int. J. Syst. Evol. Microbiol.">
        <title>Reticulibacter mediterranei gen. nov., sp. nov., within the new family Reticulibacteraceae fam. nov., and Ktedonospora formicarum gen. nov., sp. nov., Ktedonobacter robiniae sp. nov., Dictyobacter formicarum sp. nov. and Dictyobacter arantiisoli sp. nov., belonging to the class Ktedonobacteria.</title>
        <authorList>
            <person name="Yabe S."/>
            <person name="Zheng Y."/>
            <person name="Wang C.M."/>
            <person name="Sakai Y."/>
            <person name="Abe K."/>
            <person name="Yokota A."/>
            <person name="Donadio S."/>
            <person name="Cavaletti L."/>
            <person name="Monciardini P."/>
        </authorList>
    </citation>
    <scope>NUCLEOTIDE SEQUENCE [LARGE SCALE GENOMIC DNA]</scope>
    <source>
        <strain evidence="2 3">SOSP1-9</strain>
    </source>
</reference>
<proteinExistence type="predicted"/>
<feature type="transmembrane region" description="Helical" evidence="1">
    <location>
        <begin position="194"/>
        <end position="214"/>
    </location>
</feature>
<gene>
    <name evidence="2" type="ORF">KSZ_26010</name>
</gene>
<feature type="transmembrane region" description="Helical" evidence="1">
    <location>
        <begin position="145"/>
        <end position="173"/>
    </location>
</feature>
<sequence length="266" mass="30737">MHWLQTMKRMLIASLKIHMEYRLNFILFIICAAMTNLLSLCFIWVVLLRFHHIGNWSLQEVFFLFSVRLIGHGLHMIFFYNIDRISYFVRSGEFDRFLLRPLNPLFQLIIWRYNPASIGDMVTGVVSLIVASSLLHIHWTIVSTVMLILVAIGGCLIEAGLFLIVHSLSFWLTDAQRFSFMVRTFNDYFTIYPLTIYNTGLQVILTFIIPVAFIGYYPATLFLNRTGEVPFTSLLAYGTPVVGIGIFILAYCIWKLGLRYYQSTGS</sequence>
<feature type="transmembrane region" description="Helical" evidence="1">
    <location>
        <begin position="234"/>
        <end position="254"/>
    </location>
</feature>
<dbReference type="PANTHER" id="PTHR36833:SF1">
    <property type="entry name" value="INTEGRAL MEMBRANE TRANSPORT PROTEIN"/>
    <property type="match status" value="1"/>
</dbReference>
<dbReference type="EMBL" id="BNJJ01000006">
    <property type="protein sequence ID" value="GHO84595.1"/>
    <property type="molecule type" value="Genomic_DNA"/>
</dbReference>
<feature type="transmembrane region" description="Helical" evidence="1">
    <location>
        <begin position="21"/>
        <end position="50"/>
    </location>
</feature>
<dbReference type="InterPro" id="IPR010390">
    <property type="entry name" value="ABC-2_transporter-like"/>
</dbReference>
<dbReference type="Pfam" id="PF06182">
    <property type="entry name" value="ABC2_membrane_6"/>
    <property type="match status" value="1"/>
</dbReference>
<evidence type="ECO:0000313" key="3">
    <source>
        <dbReference type="Proteomes" id="UP000635565"/>
    </source>
</evidence>
<dbReference type="PANTHER" id="PTHR36833">
    <property type="entry name" value="SLR0610 PROTEIN-RELATED"/>
    <property type="match status" value="1"/>
</dbReference>
<dbReference type="RefSeq" id="WP_201362203.1">
    <property type="nucleotide sequence ID" value="NZ_BNJJ01000006.1"/>
</dbReference>
<comment type="caution">
    <text evidence="2">The sequence shown here is derived from an EMBL/GenBank/DDBJ whole genome shotgun (WGS) entry which is preliminary data.</text>
</comment>
<evidence type="ECO:0000256" key="1">
    <source>
        <dbReference type="SAM" id="Phobius"/>
    </source>
</evidence>
<dbReference type="Proteomes" id="UP000635565">
    <property type="component" value="Unassembled WGS sequence"/>
</dbReference>
<evidence type="ECO:0000313" key="2">
    <source>
        <dbReference type="EMBL" id="GHO84595.1"/>
    </source>
</evidence>
<feature type="transmembrane region" description="Helical" evidence="1">
    <location>
        <begin position="118"/>
        <end position="139"/>
    </location>
</feature>
<keyword evidence="3" id="KW-1185">Reference proteome</keyword>
<protein>
    <submittedName>
        <fullName evidence="2">ABC transporter permease</fullName>
    </submittedName>
</protein>
<keyword evidence="1" id="KW-0812">Transmembrane</keyword>
<accession>A0ABQ3VF37</accession>
<organism evidence="2 3">
    <name type="scientific">Dictyobacter formicarum</name>
    <dbReference type="NCBI Taxonomy" id="2778368"/>
    <lineage>
        <taxon>Bacteria</taxon>
        <taxon>Bacillati</taxon>
        <taxon>Chloroflexota</taxon>
        <taxon>Ktedonobacteria</taxon>
        <taxon>Ktedonobacterales</taxon>
        <taxon>Dictyobacteraceae</taxon>
        <taxon>Dictyobacter</taxon>
    </lineage>
</organism>
<feature type="transmembrane region" description="Helical" evidence="1">
    <location>
        <begin position="62"/>
        <end position="82"/>
    </location>
</feature>